<organism evidence="5">
    <name type="scientific">Pseudoalteromonas prydzensis</name>
    <dbReference type="NCBI Taxonomy" id="182141"/>
    <lineage>
        <taxon>Bacteria</taxon>
        <taxon>Pseudomonadati</taxon>
        <taxon>Pseudomonadota</taxon>
        <taxon>Gammaproteobacteria</taxon>
        <taxon>Alteromonadales</taxon>
        <taxon>Pseudoalteromonadaceae</taxon>
        <taxon>Pseudoalteromonas</taxon>
    </lineage>
</organism>
<feature type="coiled-coil region" evidence="1">
    <location>
        <begin position="374"/>
        <end position="401"/>
    </location>
</feature>
<dbReference type="Proteomes" id="UP000886188">
    <property type="component" value="Unassembled WGS sequence"/>
</dbReference>
<feature type="transmembrane region" description="Helical" evidence="3">
    <location>
        <begin position="435"/>
        <end position="456"/>
    </location>
</feature>
<name>A0A7V1GF82_9GAMM</name>
<feature type="chain" id="PRO_5030756683" evidence="4">
    <location>
        <begin position="22"/>
        <end position="458"/>
    </location>
</feature>
<evidence type="ECO:0000256" key="2">
    <source>
        <dbReference type="SAM" id="MobiDB-lite"/>
    </source>
</evidence>
<evidence type="ECO:0000256" key="3">
    <source>
        <dbReference type="SAM" id="Phobius"/>
    </source>
</evidence>
<evidence type="ECO:0000313" key="5">
    <source>
        <dbReference type="EMBL" id="HEA17630.1"/>
    </source>
</evidence>
<dbReference type="EMBL" id="DRGM01000152">
    <property type="protein sequence ID" value="HEA17630.1"/>
    <property type="molecule type" value="Genomic_DNA"/>
</dbReference>
<evidence type="ECO:0000256" key="1">
    <source>
        <dbReference type="SAM" id="Coils"/>
    </source>
</evidence>
<evidence type="ECO:0000256" key="4">
    <source>
        <dbReference type="SAM" id="SignalP"/>
    </source>
</evidence>
<sequence length="458" mass="50318">MRLLIFLLALSSAFFVSVSHSSVPDFYDPDPVPAETKYTSSFECVSNGHVVGTTSITGSLTESPHSACISVVIDHAKSQIELYNQFCSFHADIVNEDTRTISVEWKKKTWDSCSNPTVTSSKYPYGARAVGEPQETTYCPPEDYPDYTISVTDPSGQALCYRLKSHCPEPTPNDPFVFGTGGQTEKCFKNPDGTQCKIETDQDGGYYIPISYGSAEPVQCKRPPDKEVDKTSPPDDKPAPEETDDAPEMAELDALNKINDNLDAMNENQVAASDSNDERLDRVAEEIQIGNEILGEIRYNTDLTQSNTDDTNDLLSETNGLLADILDNTGGTPDNGGEEPCTGDDCQEPEKFTISVQRKNAEKGLNSIFTDEQRQVITDEIDEKKQEIEDYFEQIESESSALFDINPSLGGGYEERIEVIKGVEVDMGLGRLSSFFQLIAAAVMLCSTLTALYILLGP</sequence>
<feature type="compositionally biased region" description="Basic and acidic residues" evidence="2">
    <location>
        <begin position="222"/>
        <end position="240"/>
    </location>
</feature>
<accession>A0A7V1GF82</accession>
<keyword evidence="3" id="KW-0812">Transmembrane</keyword>
<keyword evidence="3" id="KW-0472">Membrane</keyword>
<proteinExistence type="predicted"/>
<gene>
    <name evidence="5" type="ORF">ENH88_14555</name>
</gene>
<dbReference type="AlphaFoldDB" id="A0A7V1GF82"/>
<keyword evidence="4" id="KW-0732">Signal</keyword>
<reference evidence="5" key="1">
    <citation type="journal article" date="2020" name="mSystems">
        <title>Genome- and Community-Level Interaction Insights into Carbon Utilization and Element Cycling Functions of Hydrothermarchaeota in Hydrothermal Sediment.</title>
        <authorList>
            <person name="Zhou Z."/>
            <person name="Liu Y."/>
            <person name="Xu W."/>
            <person name="Pan J."/>
            <person name="Luo Z.H."/>
            <person name="Li M."/>
        </authorList>
    </citation>
    <scope>NUCLEOTIDE SEQUENCE [LARGE SCALE GENOMIC DNA]</scope>
    <source>
        <strain evidence="5">HyVt-346</strain>
    </source>
</reference>
<protein>
    <submittedName>
        <fullName evidence="5">Uncharacterized protein</fullName>
    </submittedName>
</protein>
<feature type="signal peptide" evidence="4">
    <location>
        <begin position="1"/>
        <end position="21"/>
    </location>
</feature>
<keyword evidence="1" id="KW-0175">Coiled coil</keyword>
<feature type="region of interest" description="Disordered" evidence="2">
    <location>
        <begin position="215"/>
        <end position="247"/>
    </location>
</feature>
<keyword evidence="3" id="KW-1133">Transmembrane helix</keyword>
<comment type="caution">
    <text evidence="5">The sequence shown here is derived from an EMBL/GenBank/DDBJ whole genome shotgun (WGS) entry which is preliminary data.</text>
</comment>